<dbReference type="AlphaFoldDB" id="A0AAD9IKR3"/>
<dbReference type="NCBIfam" id="TIGR01030">
    <property type="entry name" value="rpmH_bact"/>
    <property type="match status" value="1"/>
</dbReference>
<dbReference type="Proteomes" id="UP001255856">
    <property type="component" value="Unassembled WGS sequence"/>
</dbReference>
<sequence length="81" mass="9113">MFGPAVAPLLDPVPSTIGGVVEITEPATGEETAPLECRKRPYQPSVIIRKRRHGWRARQASRGGRLVVLRRREKGRWRLTA</sequence>
<name>A0AAD9IKR3_PROWI</name>
<organism evidence="5 6">
    <name type="scientific">Prototheca wickerhamii</name>
    <dbReference type="NCBI Taxonomy" id="3111"/>
    <lineage>
        <taxon>Eukaryota</taxon>
        <taxon>Viridiplantae</taxon>
        <taxon>Chlorophyta</taxon>
        <taxon>core chlorophytes</taxon>
        <taxon>Trebouxiophyceae</taxon>
        <taxon>Chlorellales</taxon>
        <taxon>Chlorellaceae</taxon>
        <taxon>Prototheca</taxon>
    </lineage>
</organism>
<dbReference type="EMBL" id="JASFZW010000005">
    <property type="protein sequence ID" value="KAK2078007.1"/>
    <property type="molecule type" value="Genomic_DNA"/>
</dbReference>
<dbReference type="PANTHER" id="PTHR14503">
    <property type="entry name" value="MITOCHONDRIAL RIBOSOMAL PROTEIN 34 FAMILY MEMBER"/>
    <property type="match status" value="1"/>
</dbReference>
<dbReference type="InterPro" id="IPR000271">
    <property type="entry name" value="Ribosomal_bL34"/>
</dbReference>
<dbReference type="PANTHER" id="PTHR14503:SF4">
    <property type="entry name" value="LARGE RIBOSOMAL SUBUNIT PROTEIN BL34M"/>
    <property type="match status" value="1"/>
</dbReference>
<comment type="similarity">
    <text evidence="1">Belongs to the bacterial ribosomal protein bL34 family.</text>
</comment>
<dbReference type="GO" id="GO:0006412">
    <property type="term" value="P:translation"/>
    <property type="evidence" value="ECO:0007669"/>
    <property type="project" value="InterPro"/>
</dbReference>
<evidence type="ECO:0000256" key="4">
    <source>
        <dbReference type="ARBA" id="ARBA00035274"/>
    </source>
</evidence>
<dbReference type="FunFam" id="1.10.287.3980:FF:000001">
    <property type="entry name" value="Mitochondrial ribosomal protein L34"/>
    <property type="match status" value="1"/>
</dbReference>
<dbReference type="Pfam" id="PF00468">
    <property type="entry name" value="Ribosomal_L34"/>
    <property type="match status" value="1"/>
</dbReference>
<protein>
    <recommendedName>
        <fullName evidence="4">Large ribosomal subunit protein bL34m</fullName>
    </recommendedName>
</protein>
<dbReference type="GO" id="GO:0005762">
    <property type="term" value="C:mitochondrial large ribosomal subunit"/>
    <property type="evidence" value="ECO:0007669"/>
    <property type="project" value="TreeGrafter"/>
</dbReference>
<gene>
    <name evidence="5" type="ORF">QBZ16_003875</name>
</gene>
<accession>A0AAD9IKR3</accession>
<evidence type="ECO:0000256" key="1">
    <source>
        <dbReference type="ARBA" id="ARBA00010111"/>
    </source>
</evidence>
<evidence type="ECO:0000313" key="6">
    <source>
        <dbReference type="Proteomes" id="UP001255856"/>
    </source>
</evidence>
<reference evidence="5" key="1">
    <citation type="submission" date="2021-01" db="EMBL/GenBank/DDBJ databases">
        <authorList>
            <person name="Eckstrom K.M.E."/>
        </authorList>
    </citation>
    <scope>NUCLEOTIDE SEQUENCE</scope>
    <source>
        <strain evidence="5">UVCC 0001</strain>
    </source>
</reference>
<keyword evidence="6" id="KW-1185">Reference proteome</keyword>
<proteinExistence type="inferred from homology"/>
<evidence type="ECO:0000256" key="3">
    <source>
        <dbReference type="ARBA" id="ARBA00023274"/>
    </source>
</evidence>
<evidence type="ECO:0000256" key="2">
    <source>
        <dbReference type="ARBA" id="ARBA00022980"/>
    </source>
</evidence>
<comment type="caution">
    <text evidence="5">The sequence shown here is derived from an EMBL/GenBank/DDBJ whole genome shotgun (WGS) entry which is preliminary data.</text>
</comment>
<evidence type="ECO:0000313" key="5">
    <source>
        <dbReference type="EMBL" id="KAK2078007.1"/>
    </source>
</evidence>
<dbReference type="GO" id="GO:0003735">
    <property type="term" value="F:structural constituent of ribosome"/>
    <property type="evidence" value="ECO:0007669"/>
    <property type="project" value="InterPro"/>
</dbReference>
<dbReference type="Gene3D" id="1.10.287.3980">
    <property type="match status" value="1"/>
</dbReference>
<keyword evidence="2" id="KW-0689">Ribosomal protein</keyword>
<keyword evidence="3" id="KW-0687">Ribonucleoprotein</keyword>
<dbReference type="HAMAP" id="MF_00391">
    <property type="entry name" value="Ribosomal_bL34"/>
    <property type="match status" value="1"/>
</dbReference>